<dbReference type="PANTHER" id="PTHR31637">
    <property type="entry name" value="2,3-BISPHOSPHOGLYCERATE-INDEPENDENT PHOSPHOGLYCERATE MUTASE"/>
    <property type="match status" value="1"/>
</dbReference>
<dbReference type="InterPro" id="IPR036646">
    <property type="entry name" value="PGAM_B_sf"/>
</dbReference>
<keyword evidence="5 8" id="KW-0324">Glycolysis</keyword>
<feature type="binding site" evidence="8">
    <location>
        <position position="124"/>
    </location>
    <ligand>
        <name>substrate</name>
    </ligand>
</feature>
<dbReference type="InterPro" id="IPR017850">
    <property type="entry name" value="Alkaline_phosphatase_core_sf"/>
</dbReference>
<organism evidence="12 13">
    <name type="scientific">Paenibacillus ehimensis</name>
    <dbReference type="NCBI Taxonomy" id="79264"/>
    <lineage>
        <taxon>Bacteria</taxon>
        <taxon>Bacillati</taxon>
        <taxon>Bacillota</taxon>
        <taxon>Bacilli</taxon>
        <taxon>Bacillales</taxon>
        <taxon>Paenibacillaceae</taxon>
        <taxon>Paenibacillus</taxon>
    </lineage>
</organism>
<feature type="domain" description="Metalloenzyme" evidence="10">
    <location>
        <begin position="5"/>
        <end position="499"/>
    </location>
</feature>
<dbReference type="EMBL" id="JAUMKJ010000010">
    <property type="protein sequence ID" value="MDO3677306.1"/>
    <property type="molecule type" value="Genomic_DNA"/>
</dbReference>
<feature type="binding site" evidence="8">
    <location>
        <position position="446"/>
    </location>
    <ligand>
        <name>Mn(2+)</name>
        <dbReference type="ChEBI" id="CHEBI:29035"/>
        <label>2</label>
    </ligand>
</feature>
<dbReference type="EC" id="5.4.2.12" evidence="8 9"/>
<keyword evidence="6 8" id="KW-0464">Manganese</keyword>
<feature type="binding site" evidence="8">
    <location>
        <position position="463"/>
    </location>
    <ligand>
        <name>Mn(2+)</name>
        <dbReference type="ChEBI" id="CHEBI:29035"/>
        <label>1</label>
    </ligand>
</feature>
<keyword evidence="13" id="KW-1185">Reference proteome</keyword>
<dbReference type="InterPro" id="IPR006124">
    <property type="entry name" value="Metalloenzyme"/>
</dbReference>
<dbReference type="Pfam" id="PF06415">
    <property type="entry name" value="iPGM_N"/>
    <property type="match status" value="1"/>
</dbReference>
<feature type="binding site" evidence="8">
    <location>
        <position position="192"/>
    </location>
    <ligand>
        <name>substrate</name>
    </ligand>
</feature>
<evidence type="ECO:0000259" key="11">
    <source>
        <dbReference type="Pfam" id="PF06415"/>
    </source>
</evidence>
<comment type="cofactor">
    <cofactor evidence="8">
        <name>Mn(2+)</name>
        <dbReference type="ChEBI" id="CHEBI:29035"/>
    </cofactor>
    <text evidence="8">Binds 2 manganese ions per subunit.</text>
</comment>
<dbReference type="Pfam" id="PF01676">
    <property type="entry name" value="Metalloenzyme"/>
    <property type="match status" value="1"/>
</dbReference>
<evidence type="ECO:0000256" key="7">
    <source>
        <dbReference type="ARBA" id="ARBA00023235"/>
    </source>
</evidence>
<comment type="catalytic activity">
    <reaction evidence="1 8">
        <text>(2R)-2-phosphoglycerate = (2R)-3-phosphoglycerate</text>
        <dbReference type="Rhea" id="RHEA:15901"/>
        <dbReference type="ChEBI" id="CHEBI:58272"/>
        <dbReference type="ChEBI" id="CHEBI:58289"/>
        <dbReference type="EC" id="5.4.2.12"/>
    </reaction>
</comment>
<dbReference type="HAMAP" id="MF_01038">
    <property type="entry name" value="GpmI"/>
    <property type="match status" value="1"/>
</dbReference>
<dbReference type="NCBIfam" id="TIGR01307">
    <property type="entry name" value="pgm_bpd_ind"/>
    <property type="match status" value="1"/>
</dbReference>
<feature type="binding site" evidence="8">
    <location>
        <begin position="262"/>
        <end position="265"/>
    </location>
    <ligand>
        <name>substrate</name>
    </ligand>
</feature>
<dbReference type="InterPro" id="IPR011258">
    <property type="entry name" value="BPG-indep_PGM_N"/>
</dbReference>
<feature type="binding site" evidence="8">
    <location>
        <position position="63"/>
    </location>
    <ligand>
        <name>Mn(2+)</name>
        <dbReference type="ChEBI" id="CHEBI:29035"/>
        <label>2</label>
    </ligand>
</feature>
<keyword evidence="4 8" id="KW-0479">Metal-binding</keyword>
<dbReference type="Proteomes" id="UP001168883">
    <property type="component" value="Unassembled WGS sequence"/>
</dbReference>
<dbReference type="RefSeq" id="WP_302878076.1">
    <property type="nucleotide sequence ID" value="NZ_JARLKN010000028.1"/>
</dbReference>
<dbReference type="SUPFAM" id="SSF64158">
    <property type="entry name" value="2,3-Bisphosphoglycerate-independent phosphoglycerate mutase, substrate-binding domain"/>
    <property type="match status" value="1"/>
</dbReference>
<evidence type="ECO:0000256" key="6">
    <source>
        <dbReference type="ARBA" id="ARBA00023211"/>
    </source>
</evidence>
<dbReference type="Gene3D" id="3.40.720.10">
    <property type="entry name" value="Alkaline Phosphatase, subunit A"/>
    <property type="match status" value="1"/>
</dbReference>
<comment type="similarity">
    <text evidence="3 8">Belongs to the BPG-independent phosphoglycerate mutase family.</text>
</comment>
<dbReference type="Gene3D" id="3.40.1450.10">
    <property type="entry name" value="BPG-independent phosphoglycerate mutase, domain B"/>
    <property type="match status" value="1"/>
</dbReference>
<dbReference type="SUPFAM" id="SSF53649">
    <property type="entry name" value="Alkaline phosphatase-like"/>
    <property type="match status" value="1"/>
</dbReference>
<evidence type="ECO:0000313" key="13">
    <source>
        <dbReference type="Proteomes" id="UP001168883"/>
    </source>
</evidence>
<comment type="subunit">
    <text evidence="8">Monomer.</text>
</comment>
<comment type="caution">
    <text evidence="12">The sequence shown here is derived from an EMBL/GenBank/DDBJ whole genome shotgun (WGS) entry which is preliminary data.</text>
</comment>
<feature type="binding site" evidence="8">
    <location>
        <begin position="154"/>
        <end position="155"/>
    </location>
    <ligand>
        <name>substrate</name>
    </ligand>
</feature>
<comment type="pathway">
    <text evidence="2 8">Carbohydrate degradation; glycolysis; pyruvate from D-glyceraldehyde 3-phosphate: step 3/5.</text>
</comment>
<sequence length="514" mass="56688">MARPKPVALIILDGFGLRGETQGNAVAQAKKPNYDRYWSQFPHTTLTACGEAVGLPEGQMGNSEVGHLNIGAGRIVYQDLTRISKSIREGEFFENETILGAIRHARENGKKLHLYGLLSDGGVHSHIAHLFALLETCKKENFHEVYIHAFLDGRDVAPDSAVSYMEQLQNKIAELGVGHIATVQGRYYAMDRDKRWERTEKSYRAMVYGDGPSFEDPMNAIKESYVRSVFDEFVMPTVIVKKDGTPVGLVESGDAVIFFNFRPDRAIQLSQVFTNSDFRGFDRGDKWPKDLHYVCLTLFSETVGGYVAYKPKNLDNTLGEVLVQNNLKQLRIAETEKYPHVTFFFSGGRDVELPGETRILINSPKVATYDLKPEMSAYEVAEAAVKEIEAERQDVIILNFANPDMVGHSGLLEPTIKAIEATDECLGKVVDAILTKGGVALITADHGNADIVTNPDGSRNTAHTTNPVPFIVTDSRVTLRNDGILADIAPTMLELLGLTQPAEMTGKSIVAARG</sequence>
<evidence type="ECO:0000256" key="2">
    <source>
        <dbReference type="ARBA" id="ARBA00004798"/>
    </source>
</evidence>
<feature type="domain" description="BPG-independent PGAM N-terminal" evidence="11">
    <location>
        <begin position="83"/>
        <end position="300"/>
    </location>
</feature>
<feature type="binding site" evidence="8">
    <location>
        <position position="404"/>
    </location>
    <ligand>
        <name>Mn(2+)</name>
        <dbReference type="ChEBI" id="CHEBI:29035"/>
        <label>1</label>
    </ligand>
</feature>
<evidence type="ECO:0000256" key="1">
    <source>
        <dbReference type="ARBA" id="ARBA00000370"/>
    </source>
</evidence>
<feature type="binding site" evidence="8">
    <location>
        <position position="445"/>
    </location>
    <ligand>
        <name>Mn(2+)</name>
        <dbReference type="ChEBI" id="CHEBI:29035"/>
        <label>2</label>
    </ligand>
</feature>
<dbReference type="PIRSF" id="PIRSF001492">
    <property type="entry name" value="IPGAM"/>
    <property type="match status" value="1"/>
</dbReference>
<feature type="active site" description="Phosphoserine intermediate" evidence="8">
    <location>
        <position position="63"/>
    </location>
</feature>
<feature type="binding site" evidence="8">
    <location>
        <position position="186"/>
    </location>
    <ligand>
        <name>substrate</name>
    </ligand>
</feature>
<gene>
    <name evidence="8 12" type="primary">gpmI</name>
    <name evidence="12" type="ORF">Q3C12_09875</name>
</gene>
<dbReference type="CDD" id="cd16010">
    <property type="entry name" value="iPGM"/>
    <property type="match status" value="1"/>
</dbReference>
<evidence type="ECO:0000256" key="4">
    <source>
        <dbReference type="ARBA" id="ARBA00022723"/>
    </source>
</evidence>
<comment type="function">
    <text evidence="8">Catalyzes the interconversion of 2-phosphoglycerate and 3-phosphoglycerate.</text>
</comment>
<keyword evidence="7 8" id="KW-0413">Isomerase</keyword>
<name>A0ABT8V798_9BACL</name>
<evidence type="ECO:0000256" key="8">
    <source>
        <dbReference type="HAMAP-Rule" id="MF_01038"/>
    </source>
</evidence>
<feature type="binding site" evidence="8">
    <location>
        <position position="337"/>
    </location>
    <ligand>
        <name>substrate</name>
    </ligand>
</feature>
<proteinExistence type="inferred from homology"/>
<dbReference type="GO" id="GO:0004619">
    <property type="term" value="F:phosphoglycerate mutase activity"/>
    <property type="evidence" value="ECO:0007669"/>
    <property type="project" value="UniProtKB-EC"/>
</dbReference>
<reference evidence="12" key="1">
    <citation type="submission" date="2023-07" db="EMBL/GenBank/DDBJ databases">
        <authorList>
            <person name="Aktuganov G."/>
            <person name="Boyko T."/>
            <person name="Delegan Y."/>
            <person name="Galimzianova N."/>
            <person name="Gilvanova E."/>
            <person name="Korobov V."/>
            <person name="Kuzmina L."/>
            <person name="Melentiev A."/>
            <person name="Milman P."/>
            <person name="Ryabova A."/>
            <person name="Stupak E."/>
            <person name="Yasakov T."/>
            <person name="Zharikova N."/>
            <person name="Zhurenko E."/>
        </authorList>
    </citation>
    <scope>NUCLEOTIDE SEQUENCE</scope>
    <source>
        <strain evidence="12">IB-739</strain>
    </source>
</reference>
<evidence type="ECO:0000259" key="10">
    <source>
        <dbReference type="Pfam" id="PF01676"/>
    </source>
</evidence>
<protein>
    <recommendedName>
        <fullName evidence="8 9">2,3-bisphosphoglycerate-independent phosphoglycerate mutase</fullName>
        <shortName evidence="8">BPG-independent PGAM</shortName>
        <shortName evidence="8">Phosphoglyceromutase</shortName>
        <shortName evidence="8">iPGM</shortName>
        <ecNumber evidence="8 9">5.4.2.12</ecNumber>
    </recommendedName>
</protein>
<feature type="binding site" evidence="8">
    <location>
        <position position="13"/>
    </location>
    <ligand>
        <name>Mn(2+)</name>
        <dbReference type="ChEBI" id="CHEBI:29035"/>
        <label>2</label>
    </ligand>
</feature>
<feature type="binding site" evidence="8">
    <location>
        <position position="408"/>
    </location>
    <ligand>
        <name>Mn(2+)</name>
        <dbReference type="ChEBI" id="CHEBI:29035"/>
        <label>1</label>
    </ligand>
</feature>
<dbReference type="PANTHER" id="PTHR31637:SF0">
    <property type="entry name" value="2,3-BISPHOSPHOGLYCERATE-INDEPENDENT PHOSPHOGLYCERATE MUTASE"/>
    <property type="match status" value="1"/>
</dbReference>
<evidence type="ECO:0000256" key="9">
    <source>
        <dbReference type="NCBIfam" id="TIGR01307"/>
    </source>
</evidence>
<accession>A0ABT8V798</accession>
<evidence type="ECO:0000256" key="3">
    <source>
        <dbReference type="ARBA" id="ARBA00008819"/>
    </source>
</evidence>
<evidence type="ECO:0000313" key="12">
    <source>
        <dbReference type="EMBL" id="MDO3677306.1"/>
    </source>
</evidence>
<dbReference type="InterPro" id="IPR005995">
    <property type="entry name" value="Pgm_bpd_ind"/>
</dbReference>
<evidence type="ECO:0000256" key="5">
    <source>
        <dbReference type="ARBA" id="ARBA00023152"/>
    </source>
</evidence>